<name>A0A2W0HA49_9BACI</name>
<proteinExistence type="predicted"/>
<keyword evidence="1" id="KW-0812">Transmembrane</keyword>
<keyword evidence="4" id="KW-1185">Reference proteome</keyword>
<keyword evidence="1" id="KW-1133">Transmembrane helix</keyword>
<feature type="transmembrane region" description="Helical" evidence="1">
    <location>
        <begin position="106"/>
        <end position="124"/>
    </location>
</feature>
<evidence type="ECO:0000259" key="2">
    <source>
        <dbReference type="Pfam" id="PF07885"/>
    </source>
</evidence>
<dbReference type="RefSeq" id="WP_110517210.1">
    <property type="nucleotide sequence ID" value="NZ_PDOF01000001.1"/>
</dbReference>
<comment type="caution">
    <text evidence="3">The sequence shown here is derived from an EMBL/GenBank/DDBJ whole genome shotgun (WGS) entry which is preliminary data.</text>
</comment>
<dbReference type="EMBL" id="PDOF01000001">
    <property type="protein sequence ID" value="PYZ97781.1"/>
    <property type="molecule type" value="Genomic_DNA"/>
</dbReference>
<evidence type="ECO:0000313" key="3">
    <source>
        <dbReference type="EMBL" id="PYZ97781.1"/>
    </source>
</evidence>
<evidence type="ECO:0000256" key="1">
    <source>
        <dbReference type="SAM" id="Phobius"/>
    </source>
</evidence>
<dbReference type="InterPro" id="IPR013099">
    <property type="entry name" value="K_chnl_dom"/>
</dbReference>
<evidence type="ECO:0000313" key="4">
    <source>
        <dbReference type="Proteomes" id="UP000248066"/>
    </source>
</evidence>
<feature type="transmembrane region" description="Helical" evidence="1">
    <location>
        <begin position="35"/>
        <end position="58"/>
    </location>
</feature>
<organism evidence="3 4">
    <name type="scientific">Alteribacter lacisalsi</name>
    <dbReference type="NCBI Taxonomy" id="2045244"/>
    <lineage>
        <taxon>Bacteria</taxon>
        <taxon>Bacillati</taxon>
        <taxon>Bacillota</taxon>
        <taxon>Bacilli</taxon>
        <taxon>Bacillales</taxon>
        <taxon>Bacillaceae</taxon>
        <taxon>Alteribacter</taxon>
    </lineage>
</organism>
<reference evidence="3 4" key="1">
    <citation type="submission" date="2017-10" db="EMBL/GenBank/DDBJ databases">
        <title>Bacillus sp. nov., a halophilic bacterium isolated from a Yangshapao Lake.</title>
        <authorList>
            <person name="Wang H."/>
        </authorList>
    </citation>
    <scope>NUCLEOTIDE SEQUENCE [LARGE SCALE GENOMIC DNA]</scope>
    <source>
        <strain evidence="3 4">YSP-3</strain>
    </source>
</reference>
<keyword evidence="1" id="KW-0472">Membrane</keyword>
<dbReference type="OrthoDB" id="9813518at2"/>
<dbReference type="Gene3D" id="1.10.287.70">
    <property type="match status" value="1"/>
</dbReference>
<feature type="transmembrane region" description="Helical" evidence="1">
    <location>
        <begin position="6"/>
        <end position="23"/>
    </location>
</feature>
<dbReference type="Proteomes" id="UP000248066">
    <property type="component" value="Unassembled WGS sequence"/>
</dbReference>
<feature type="domain" description="Potassium channel" evidence="2">
    <location>
        <begin position="44"/>
        <end position="124"/>
    </location>
</feature>
<dbReference type="Pfam" id="PF07885">
    <property type="entry name" value="Ion_trans_2"/>
    <property type="match status" value="1"/>
</dbReference>
<sequence>MIAQLLIGMTVIFVIVNLYYFFSNRSYRHTWISSALFFKLTLILISLTFSFAAIYYLMSLEQVVLRINDPTGEPVEGTFMEYLYYSGVTLLSIGYGDMVPVGPARFISVVQAGLGVLLPAAYFLKAFGNTSSKESKT</sequence>
<dbReference type="AlphaFoldDB" id="A0A2W0HA49"/>
<gene>
    <name evidence="3" type="ORF">CR205_04090</name>
</gene>
<protein>
    <submittedName>
        <fullName evidence="3">Metal transporter</fullName>
    </submittedName>
</protein>
<accession>A0A2W0HA49</accession>
<dbReference type="SUPFAM" id="SSF81324">
    <property type="entry name" value="Voltage-gated potassium channels"/>
    <property type="match status" value="1"/>
</dbReference>